<dbReference type="EMBL" id="KZ825595">
    <property type="protein sequence ID" value="PYI26494.1"/>
    <property type="molecule type" value="Genomic_DNA"/>
</dbReference>
<comment type="subcellular location">
    <subcellularLocation>
        <location evidence="2 14">Endoplasmic reticulum membrane</location>
    </subcellularLocation>
</comment>
<protein>
    <recommendedName>
        <fullName evidence="14">Alpha-1,3/1,6-mannosyltransferase ALG2</fullName>
        <ecNumber evidence="14">2.4.1.132</ecNumber>
        <ecNumber evidence="14">2.4.1.257</ecNumber>
    </recommendedName>
    <alternativeName>
        <fullName evidence="14">GDP-Man:Man(1)GlcNAc(2)-PP-Dol alpha-1,3-mannosyltransferase</fullName>
    </alternativeName>
</protein>
<evidence type="ECO:0000256" key="3">
    <source>
        <dbReference type="ARBA" id="ARBA00004922"/>
    </source>
</evidence>
<comment type="catalytic activity">
    <reaction evidence="13 14">
        <text>an alpha-D-Man-(1-&gt;3)-beta-D-Man-(1-&gt;4)-beta-D-GlcNAc-(1-&gt;4)-alpha-D-GlcNAc-diphospho-di-trans,poly-cis-dolichol + GDP-alpha-D-mannose = an alpha-D-Man-(1-&gt;3)-[alpha-D-Man-(1-&gt;6)]-beta-D-Man-(1-&gt;4)-beta-D-GlcNAc-(1-&gt;4)-alpha-D-GlcNAc-diphospho-di-trans,poly-cis-dolichol + GDP + H(+)</text>
        <dbReference type="Rhea" id="RHEA:29519"/>
        <dbReference type="Rhea" id="RHEA-COMP:19513"/>
        <dbReference type="Rhea" id="RHEA-COMP:19515"/>
        <dbReference type="ChEBI" id="CHEBI:15378"/>
        <dbReference type="ChEBI" id="CHEBI:57527"/>
        <dbReference type="ChEBI" id="CHEBI:58189"/>
        <dbReference type="ChEBI" id="CHEBI:132510"/>
        <dbReference type="ChEBI" id="CHEBI:132511"/>
        <dbReference type="EC" id="2.4.1.257"/>
    </reaction>
    <physiologicalReaction direction="left-to-right" evidence="13 14">
        <dbReference type="Rhea" id="RHEA:29520"/>
    </physiologicalReaction>
</comment>
<keyword evidence="5 14" id="KW-0328">Glycosyltransferase</keyword>
<dbReference type="CDD" id="cd03805">
    <property type="entry name" value="GT4_ALG2-like"/>
    <property type="match status" value="1"/>
</dbReference>
<dbReference type="GO" id="GO:0005789">
    <property type="term" value="C:endoplasmic reticulum membrane"/>
    <property type="evidence" value="ECO:0007669"/>
    <property type="project" value="UniProtKB-SubCell"/>
</dbReference>
<dbReference type="GO" id="GO:0004378">
    <property type="term" value="F:GDP-Man:Man(1)GlcNAc(2)-PP-Dol alpha-1,3-mannosyltransferase activity"/>
    <property type="evidence" value="ECO:0007669"/>
    <property type="project" value="UniProtKB-UniRule"/>
</dbReference>
<keyword evidence="7 14" id="KW-0812">Transmembrane</keyword>
<organism evidence="17 18">
    <name type="scientific">Aspergillus indologenus CBS 114.80</name>
    <dbReference type="NCBI Taxonomy" id="1450541"/>
    <lineage>
        <taxon>Eukaryota</taxon>
        <taxon>Fungi</taxon>
        <taxon>Dikarya</taxon>
        <taxon>Ascomycota</taxon>
        <taxon>Pezizomycotina</taxon>
        <taxon>Eurotiomycetes</taxon>
        <taxon>Eurotiomycetidae</taxon>
        <taxon>Eurotiales</taxon>
        <taxon>Aspergillaceae</taxon>
        <taxon>Aspergillus</taxon>
        <taxon>Aspergillus subgen. Circumdati</taxon>
    </lineage>
</organism>
<keyword evidence="10 14" id="KW-0472">Membrane</keyword>
<evidence type="ECO:0000256" key="4">
    <source>
        <dbReference type="ARBA" id="ARBA00009481"/>
    </source>
</evidence>
<evidence type="ECO:0000256" key="5">
    <source>
        <dbReference type="ARBA" id="ARBA00022676"/>
    </source>
</evidence>
<dbReference type="GO" id="GO:0102704">
    <property type="term" value="F:GDP-Man:Man(2)GlcNAc(2)-PP-Dol alpha-1,6-mannosyltransferase activity"/>
    <property type="evidence" value="ECO:0007669"/>
    <property type="project" value="UniProtKB-UniRule"/>
</dbReference>
<proteinExistence type="inferred from homology"/>
<feature type="transmembrane region" description="Helical" evidence="14">
    <location>
        <begin position="459"/>
        <end position="480"/>
    </location>
</feature>
<keyword evidence="8 14" id="KW-0256">Endoplasmic reticulum</keyword>
<comment type="similarity">
    <text evidence="4">Belongs to the glycosyltransferase group 1 family. Glycosyltransferase 4 subfamily.</text>
</comment>
<feature type="domain" description="Glycosyltransferase subfamily 4-like N-terminal" evidence="16">
    <location>
        <begin position="20"/>
        <end position="75"/>
    </location>
</feature>
<dbReference type="SUPFAM" id="SSF53756">
    <property type="entry name" value="UDP-Glycosyltransferase/glycogen phosphorylase"/>
    <property type="match status" value="1"/>
</dbReference>
<evidence type="ECO:0000256" key="7">
    <source>
        <dbReference type="ARBA" id="ARBA00022692"/>
    </source>
</evidence>
<evidence type="ECO:0000256" key="11">
    <source>
        <dbReference type="ARBA" id="ARBA00023180"/>
    </source>
</evidence>
<evidence type="ECO:0000259" key="16">
    <source>
        <dbReference type="Pfam" id="PF13439"/>
    </source>
</evidence>
<keyword evidence="11" id="KW-0325">Glycoprotein</keyword>
<evidence type="ECO:0000256" key="2">
    <source>
        <dbReference type="ARBA" id="ARBA00004586"/>
    </source>
</evidence>
<keyword evidence="6 14" id="KW-0808">Transferase</keyword>
<dbReference type="EC" id="2.4.1.132" evidence="14"/>
<evidence type="ECO:0000256" key="13">
    <source>
        <dbReference type="ARBA" id="ARBA00045104"/>
    </source>
</evidence>
<dbReference type="Proteomes" id="UP000248817">
    <property type="component" value="Unassembled WGS sequence"/>
</dbReference>
<dbReference type="AlphaFoldDB" id="A0A2V5HWM5"/>
<sequence length="481" mass="53363">MSSPSSRLPKITIIHPDLGIGGAERLIIDVALALQNRGHRVTVYTSHRDKSHCFEEARDGTLDVRVRGNTIFPAHLGGRFHVLMAIARQVHLTLSLLGEALDDDNAGQEEEEIFIVDQVPACVPILKTWGARRRSTNKSGSSKQRILFYCHFPDQLLAWRDERSGGLLRVVKTLYRAPFDWFEGWAMSAADKVVANSRFTRGVITGVFGTETLGELSVVYPCVDTAVTGEKKTEEKLWGGKKILLSVNRFERKKDMALAIRAYHGLGAEKRLGTRLVIAGGYDNRVQENVQYHKELDQLATSLGLQTATAKTVVSALSVPDSIDVLFLLSVPTAFRDTLLLQSKLLLYTPVNEHFGIVPVEAMRAGIPVLASNTGGPRETIVEGETGWLRDAKNDAEWTAVMNKVLYEMDQTKLDRMSAVAKKRVESEFSLTAMGEKLDEEISQMLQKERPPFSGFQQILVVLALLVAVFAVLVTVLLRLL</sequence>
<evidence type="ECO:0000256" key="9">
    <source>
        <dbReference type="ARBA" id="ARBA00022989"/>
    </source>
</evidence>
<dbReference type="InterPro" id="IPR028098">
    <property type="entry name" value="Glyco_trans_4-like_N"/>
</dbReference>
<gene>
    <name evidence="17" type="ORF">BP00DRAFT_381756</name>
</gene>
<dbReference type="InterPro" id="IPR001296">
    <property type="entry name" value="Glyco_trans_1"/>
</dbReference>
<evidence type="ECO:0000256" key="12">
    <source>
        <dbReference type="ARBA" id="ARBA00045103"/>
    </source>
</evidence>
<evidence type="ECO:0000259" key="15">
    <source>
        <dbReference type="Pfam" id="PF00534"/>
    </source>
</evidence>
<dbReference type="PANTHER" id="PTHR45918">
    <property type="entry name" value="ALPHA-1,3/1,6-MANNOSYLTRANSFERASE ALG2"/>
    <property type="match status" value="1"/>
</dbReference>
<dbReference type="InterPro" id="IPR027054">
    <property type="entry name" value="ALG2"/>
</dbReference>
<evidence type="ECO:0000256" key="6">
    <source>
        <dbReference type="ARBA" id="ARBA00022679"/>
    </source>
</evidence>
<evidence type="ECO:0000313" key="17">
    <source>
        <dbReference type="EMBL" id="PYI26494.1"/>
    </source>
</evidence>
<dbReference type="FunFam" id="3.40.50.2000:FF:000240">
    <property type="entry name" value="Alpha-1,2-mannosyltransferase (Alg2)"/>
    <property type="match status" value="1"/>
</dbReference>
<dbReference type="Gene3D" id="3.40.50.2000">
    <property type="entry name" value="Glycogen Phosphorylase B"/>
    <property type="match status" value="2"/>
</dbReference>
<comment type="catalytic activity">
    <reaction evidence="12 14">
        <text>a beta-D-Man-(1-&gt;4)-beta-D-GlcNAc-(1-&gt;4)-alpha-D-GlcNAc-diphospho-di-trans,poly-cis-dolichol + GDP-alpha-D-mannose = an alpha-D-Man-(1-&gt;3)-beta-D-Man-(1-&gt;4)-beta-D-GlcNAc-(1-&gt;4)-alpha-D-GlcNAc-diphospho-di-trans,poly-cis-dolichol + GDP + H(+)</text>
        <dbReference type="Rhea" id="RHEA:29515"/>
        <dbReference type="Rhea" id="RHEA-COMP:19511"/>
        <dbReference type="Rhea" id="RHEA-COMP:19513"/>
        <dbReference type="ChEBI" id="CHEBI:15378"/>
        <dbReference type="ChEBI" id="CHEBI:57527"/>
        <dbReference type="ChEBI" id="CHEBI:58189"/>
        <dbReference type="ChEBI" id="CHEBI:58472"/>
        <dbReference type="ChEBI" id="CHEBI:132510"/>
        <dbReference type="EC" id="2.4.1.132"/>
    </reaction>
    <physiologicalReaction direction="left-to-right" evidence="12 14">
        <dbReference type="Rhea" id="RHEA:29516"/>
    </physiologicalReaction>
</comment>
<feature type="domain" description="Glycosyl transferase family 1" evidence="15">
    <location>
        <begin position="234"/>
        <end position="423"/>
    </location>
</feature>
<evidence type="ECO:0000256" key="14">
    <source>
        <dbReference type="RuleBase" id="RU367136"/>
    </source>
</evidence>
<evidence type="ECO:0000313" key="18">
    <source>
        <dbReference type="Proteomes" id="UP000248817"/>
    </source>
</evidence>
<dbReference type="PANTHER" id="PTHR45918:SF1">
    <property type="entry name" value="ALPHA-1,3_1,6-MANNOSYLTRANSFERASE ALG2"/>
    <property type="match status" value="1"/>
</dbReference>
<dbReference type="Pfam" id="PF13439">
    <property type="entry name" value="Glyco_transf_4"/>
    <property type="match status" value="1"/>
</dbReference>
<evidence type="ECO:0000256" key="1">
    <source>
        <dbReference type="ARBA" id="ARBA00003142"/>
    </source>
</evidence>
<keyword evidence="18" id="KW-1185">Reference proteome</keyword>
<dbReference type="Pfam" id="PF00534">
    <property type="entry name" value="Glycos_transf_1"/>
    <property type="match status" value="1"/>
</dbReference>
<comment type="function">
    <text evidence="1 14">Mannosylates Man(2)GlcNAc(2)-dolichol diphosphate and Man(1)GlcNAc(2)-dolichol diphosphate to form Man(3)GlcNAc(2)-dolichol diphosphate.</text>
</comment>
<comment type="pathway">
    <text evidence="3 14">Protein modification; protein glycosylation.</text>
</comment>
<accession>A0A2V5HWM5</accession>
<evidence type="ECO:0000256" key="8">
    <source>
        <dbReference type="ARBA" id="ARBA00022824"/>
    </source>
</evidence>
<reference evidence="17 18" key="1">
    <citation type="submission" date="2018-02" db="EMBL/GenBank/DDBJ databases">
        <title>The genomes of Aspergillus section Nigri reveals drivers in fungal speciation.</title>
        <authorList>
            <consortium name="DOE Joint Genome Institute"/>
            <person name="Vesth T.C."/>
            <person name="Nybo J."/>
            <person name="Theobald S."/>
            <person name="Brandl J."/>
            <person name="Frisvad J.C."/>
            <person name="Nielsen K.F."/>
            <person name="Lyhne E.K."/>
            <person name="Kogle M.E."/>
            <person name="Kuo A."/>
            <person name="Riley R."/>
            <person name="Clum A."/>
            <person name="Nolan M."/>
            <person name="Lipzen A."/>
            <person name="Salamov A."/>
            <person name="Henrissat B."/>
            <person name="Wiebenga A."/>
            <person name="De vries R.P."/>
            <person name="Grigoriev I.V."/>
            <person name="Mortensen U.H."/>
            <person name="Andersen M.R."/>
            <person name="Baker S.E."/>
        </authorList>
    </citation>
    <scope>NUCLEOTIDE SEQUENCE [LARGE SCALE GENOMIC DNA]</scope>
    <source>
        <strain evidence="17 18">CBS 114.80</strain>
    </source>
</reference>
<name>A0A2V5HWM5_9EURO</name>
<keyword evidence="9 14" id="KW-1133">Transmembrane helix</keyword>
<evidence type="ECO:0000256" key="10">
    <source>
        <dbReference type="ARBA" id="ARBA00023136"/>
    </source>
</evidence>
<dbReference type="UniPathway" id="UPA00378"/>
<dbReference type="EC" id="2.4.1.257" evidence="14"/>